<name>A0A501VPY4_9BACT</name>
<dbReference type="RefSeq" id="WP_140624242.1">
    <property type="nucleotide sequence ID" value="NZ_VFRQ01000020.1"/>
</dbReference>
<evidence type="ECO:0000313" key="2">
    <source>
        <dbReference type="EMBL" id="TPE39729.1"/>
    </source>
</evidence>
<keyword evidence="3" id="KW-1185">Reference proteome</keyword>
<dbReference type="Proteomes" id="UP000316727">
    <property type="component" value="Unassembled WGS sequence"/>
</dbReference>
<reference evidence="2 3" key="1">
    <citation type="submission" date="2019-06" db="EMBL/GenBank/DDBJ databases">
        <title>A novel bacterium of genus Pontibacter, isolated from marine sediment.</title>
        <authorList>
            <person name="Huang H."/>
            <person name="Mo K."/>
            <person name="Hu Y."/>
        </authorList>
    </citation>
    <scope>NUCLEOTIDE SEQUENCE [LARGE SCALE GENOMIC DNA]</scope>
    <source>
        <strain evidence="2 3">HB172049</strain>
    </source>
</reference>
<evidence type="ECO:0000313" key="3">
    <source>
        <dbReference type="Proteomes" id="UP000316727"/>
    </source>
</evidence>
<comment type="caution">
    <text evidence="2">The sequence shown here is derived from an EMBL/GenBank/DDBJ whole genome shotgun (WGS) entry which is preliminary data.</text>
</comment>
<keyword evidence="1" id="KW-1133">Transmembrane helix</keyword>
<dbReference type="EMBL" id="VFRQ01000020">
    <property type="protein sequence ID" value="TPE39729.1"/>
    <property type="molecule type" value="Genomic_DNA"/>
</dbReference>
<accession>A0A501VPY4</accession>
<dbReference type="AlphaFoldDB" id="A0A501VPY4"/>
<protein>
    <recommendedName>
        <fullName evidence="4">Bacteriocin</fullName>
    </recommendedName>
</protein>
<proteinExistence type="predicted"/>
<gene>
    <name evidence="2" type="ORF">FJM65_20815</name>
</gene>
<keyword evidence="1" id="KW-0812">Transmembrane</keyword>
<feature type="transmembrane region" description="Helical" evidence="1">
    <location>
        <begin position="23"/>
        <end position="51"/>
    </location>
</feature>
<organism evidence="2 3">
    <name type="scientific">Pontibacter mangrovi</name>
    <dbReference type="NCBI Taxonomy" id="2589816"/>
    <lineage>
        <taxon>Bacteria</taxon>
        <taxon>Pseudomonadati</taxon>
        <taxon>Bacteroidota</taxon>
        <taxon>Cytophagia</taxon>
        <taxon>Cytophagales</taxon>
        <taxon>Hymenobacteraceae</taxon>
        <taxon>Pontibacter</taxon>
    </lineage>
</organism>
<evidence type="ECO:0008006" key="4">
    <source>
        <dbReference type="Google" id="ProtNLM"/>
    </source>
</evidence>
<sequence length="70" mass="6978">MKTLKLNQMLKIEAGSDANCDGIYYSCIGAAALAGAAGVAATGGLAVYLAVAASGMAMEYCRQQAIGCQG</sequence>
<evidence type="ECO:0000256" key="1">
    <source>
        <dbReference type="SAM" id="Phobius"/>
    </source>
</evidence>
<keyword evidence="1" id="KW-0472">Membrane</keyword>